<reference evidence="2" key="1">
    <citation type="submission" date="2022-12" db="EMBL/GenBank/DDBJ databases">
        <authorList>
            <person name="Webb A."/>
        </authorList>
    </citation>
    <scope>NUCLEOTIDE SEQUENCE</scope>
    <source>
        <strain evidence="2">Pf2</strain>
    </source>
</reference>
<evidence type="ECO:0000313" key="2">
    <source>
        <dbReference type="EMBL" id="CAI5723332.1"/>
    </source>
</evidence>
<sequence>MFADSPPDALDLLQKMLVIDPKKRISVDDALAHPYLASIRNVEDETTATSSFDFDFENEKLTKPVLQKLIWDEMRHFHPEVGEGSSASAKSDEVDNHSFATTETSITPVTPVNPATAKQDTTGSSEATASTTVTDVKESMAVTEEVKPKDDDDAALNVDERESINSDQKVVTTSIDSDKLTDAQTRQEAGEPAREVA</sequence>
<organism evidence="2 3">
    <name type="scientific">Peronospora farinosa</name>
    <dbReference type="NCBI Taxonomy" id="134698"/>
    <lineage>
        <taxon>Eukaryota</taxon>
        <taxon>Sar</taxon>
        <taxon>Stramenopiles</taxon>
        <taxon>Oomycota</taxon>
        <taxon>Peronosporomycetes</taxon>
        <taxon>Peronosporales</taxon>
        <taxon>Peronosporaceae</taxon>
        <taxon>Peronospora</taxon>
    </lineage>
</organism>
<gene>
    <name evidence="2" type="ORF">PFR002_LOCUS4639</name>
</gene>
<comment type="caution">
    <text evidence="2">The sequence shown here is derived from an EMBL/GenBank/DDBJ whole genome shotgun (WGS) entry which is preliminary data.</text>
</comment>
<evidence type="ECO:0000313" key="3">
    <source>
        <dbReference type="Proteomes" id="UP001159659"/>
    </source>
</evidence>
<feature type="compositionally biased region" description="Basic and acidic residues" evidence="1">
    <location>
        <begin position="188"/>
        <end position="197"/>
    </location>
</feature>
<feature type="compositionally biased region" description="Polar residues" evidence="1">
    <location>
        <begin position="165"/>
        <end position="175"/>
    </location>
</feature>
<dbReference type="SUPFAM" id="SSF56112">
    <property type="entry name" value="Protein kinase-like (PK-like)"/>
    <property type="match status" value="1"/>
</dbReference>
<name>A0AAV0TL08_9STRA</name>
<dbReference type="Gene3D" id="3.30.200.20">
    <property type="entry name" value="Phosphorylase Kinase, domain 1"/>
    <property type="match status" value="1"/>
</dbReference>
<accession>A0AAV0TL08</accession>
<feature type="region of interest" description="Disordered" evidence="1">
    <location>
        <begin position="81"/>
        <end position="197"/>
    </location>
</feature>
<proteinExistence type="predicted"/>
<dbReference type="InterPro" id="IPR011009">
    <property type="entry name" value="Kinase-like_dom_sf"/>
</dbReference>
<feature type="compositionally biased region" description="Polar residues" evidence="1">
    <location>
        <begin position="98"/>
        <end position="110"/>
    </location>
</feature>
<feature type="compositionally biased region" description="Low complexity" evidence="1">
    <location>
        <begin position="120"/>
        <end position="134"/>
    </location>
</feature>
<evidence type="ECO:0008006" key="4">
    <source>
        <dbReference type="Google" id="ProtNLM"/>
    </source>
</evidence>
<dbReference type="AlphaFoldDB" id="A0AAV0TL08"/>
<dbReference type="EMBL" id="CANTFK010000710">
    <property type="protein sequence ID" value="CAI5723332.1"/>
    <property type="molecule type" value="Genomic_DNA"/>
</dbReference>
<evidence type="ECO:0000256" key="1">
    <source>
        <dbReference type="SAM" id="MobiDB-lite"/>
    </source>
</evidence>
<protein>
    <recommendedName>
        <fullName evidence="4">Protein kinase domain-containing protein</fullName>
    </recommendedName>
</protein>
<dbReference type="Gene3D" id="1.10.510.10">
    <property type="entry name" value="Transferase(Phosphotransferase) domain 1"/>
    <property type="match status" value="1"/>
</dbReference>
<dbReference type="Proteomes" id="UP001159659">
    <property type="component" value="Unassembled WGS sequence"/>
</dbReference>